<sequence length="1544" mass="171581">MADNKPEGASAPTTKPKSHIGGLAAHGGVPNVTPFEQSASKLSQDKSGADHVWAQLESQPTNIRLRTSVLEHYDEASEALTVDETTGRFKTVDIQDIANNQELRLKAVERAGYMWLQNLRDRFDRVGIPQPSVEVRFQNLTVDAKVLMGANNLPTLPNSVISFFDGVLGMCGANLTKKEPFPVLKNVSGVVKPGRMTLLLGPPGCGKTTLLLALSGRLAGGVTSTGSVTYNGHTFDEFVARRTASYVAQTDTHIGELTVRETFDFSARIQGAGAREKMLRDLLRREKEQKVLPDPAIDAFVKASALEGTKHHIMTDYILKMLGLDVCADTIVGNEMLRGISGGQKKRVTTGEMLVGPMNVHFMDEISTGLDSSTTFEIVQSLQRYCHILETTVCMALLQPAPEVFELFDDICLLSEGHVVYFGPRERVLEFFELCGFKIPGRKGVADFLQEVTSKKDQQQYWYRKEPHRFVTVQDFVDKFAQFEVGQLTSAHLATPFEKEKSNPLALVKERYALKPMEMYKAMWDREIILARRNSFLWIFRGTMCGIVAFITAFLFLRTTLDPNNIGDGQLYLGVIFFSLLFMVFSGLSNIALTVQRLPVFTKQRDNLFFPGWAFALPTTLLELPYAVIESVVWSVIVYYIVGLAPEPAHFFVFILILICLQNLCTALFRLVGALGRSMVTANTGGTGMFAILLVCGGFVLAKQDIKPWWVWAYWISPLTYAQNALAANEFKAHRWNLPNDSNSTTGGVTLGDAVLKQRGLHTNVNWIWIGAGVLVAYYFILNTLLVLVFNRVPGFHMTAGALPEEQVIERRKGSRHDKVHTLASIAEDGSETGKSATSNGAVAIEMGSAAMAPPSGEVRPHDAVAIDVAPSARPLQQNRSRAEYTVSFKRSLSSAQRSLGTAQRSLGQPHHSGLDYRNSFLSADGERKKGMVLPFDPLVMTFHDVSYSVDMPADMRAHSGAEKGAKLQLLHHVSGAFRPGVLTALMGVSGAGKTTLMDVLAGRKTGGYIEGDVRISGHPKVHETFARVSGYVEQFDIHSPQATVREALIYSAWLRLPEEVDKGTRELFVDEVMELVELTTLRDALVGLPGITGLSVEQRKRLTIAVELVANPSIIFMDEPTSGLDARAAAIVMRAVRNTVNTGRTVVCTIHQPSIDIFESFDELLLLKRGGHVTYFGPLGRDSALLVDYFRKIEGVPPIKEGYNPSTWMLEVSTPAMEEKVGDFAEHFRKSALFQQAEELIAEEAKPAEGSAPLAFDRVYARSWAVQFQALLWKFSKTYWRFPEYNAIRYLLTLMLSLLIGTNFLNLGSKRRTQQDVLNVMGALFISVIQLGVNNAQNVQPVIAIERAVSYRERPAGMYAPLPYALAAGVVEIPYCLAQTALYTLIVYSLINFIWTAAKFWWFFLFMFQTLFLFTYYGIMSIAITPNVQIAQVTSILFYFLWCLFCGFLIPQPAMPGWVVWLYYINPMAWSLYGVVGSQLGDITDETISYADGTVVTIKAFCEDFFGFKHELLGMVVGIMFGMTVIFFLVATWALRYLNFQNR</sequence>
<dbReference type="Pfam" id="PF01061">
    <property type="entry name" value="ABC2_membrane"/>
    <property type="match status" value="2"/>
</dbReference>
<comment type="similarity">
    <text evidence="2">Belongs to the ABC transporter superfamily. ABCG family. PDR (TC 3.A.1.205) subfamily.</text>
</comment>
<dbReference type="InterPro" id="IPR003593">
    <property type="entry name" value="AAA+_ATPase"/>
</dbReference>
<dbReference type="Pfam" id="PF00005">
    <property type="entry name" value="ABC_tran"/>
    <property type="match status" value="2"/>
</dbReference>
<evidence type="ECO:0000256" key="5">
    <source>
        <dbReference type="ARBA" id="ARBA00022737"/>
    </source>
</evidence>
<evidence type="ECO:0000256" key="6">
    <source>
        <dbReference type="ARBA" id="ARBA00022741"/>
    </source>
</evidence>
<feature type="domain" description="ABC transporter" evidence="12">
    <location>
        <begin position="941"/>
        <end position="1196"/>
    </location>
</feature>
<evidence type="ECO:0000313" key="13">
    <source>
        <dbReference type="EMBL" id="GAQ87559.1"/>
    </source>
</evidence>
<evidence type="ECO:0000256" key="4">
    <source>
        <dbReference type="ARBA" id="ARBA00022692"/>
    </source>
</evidence>
<dbReference type="Pfam" id="PF08370">
    <property type="entry name" value="PDR_assoc"/>
    <property type="match status" value="1"/>
</dbReference>
<evidence type="ECO:0000259" key="12">
    <source>
        <dbReference type="PROSITE" id="PS50893"/>
    </source>
</evidence>
<feature type="transmembrane region" description="Helical" evidence="11">
    <location>
        <begin position="1288"/>
        <end position="1306"/>
    </location>
</feature>
<dbReference type="OMA" id="QRMFQQY"/>
<dbReference type="CDD" id="cd03232">
    <property type="entry name" value="ABCG_PDR_domain2"/>
    <property type="match status" value="1"/>
</dbReference>
<dbReference type="GO" id="GO:0016887">
    <property type="term" value="F:ATP hydrolysis activity"/>
    <property type="evidence" value="ECO:0007669"/>
    <property type="project" value="InterPro"/>
</dbReference>
<evidence type="ECO:0000256" key="1">
    <source>
        <dbReference type="ARBA" id="ARBA00004141"/>
    </source>
</evidence>
<feature type="transmembrane region" description="Helical" evidence="11">
    <location>
        <begin position="767"/>
        <end position="790"/>
    </location>
</feature>
<protein>
    <submittedName>
        <fullName evidence="13">Pleiotropic drug resistance protein</fullName>
    </submittedName>
</protein>
<feature type="transmembrane region" description="Helical" evidence="11">
    <location>
        <begin position="613"/>
        <end position="642"/>
    </location>
</feature>
<dbReference type="GO" id="GO:0140359">
    <property type="term" value="F:ABC-type transporter activity"/>
    <property type="evidence" value="ECO:0007669"/>
    <property type="project" value="InterPro"/>
</dbReference>
<evidence type="ECO:0000256" key="11">
    <source>
        <dbReference type="SAM" id="Phobius"/>
    </source>
</evidence>
<feature type="transmembrane region" description="Helical" evidence="11">
    <location>
        <begin position="1365"/>
        <end position="1389"/>
    </location>
</feature>
<comment type="subcellular location">
    <subcellularLocation>
        <location evidence="1">Membrane</location>
        <topology evidence="1">Multi-pass membrane protein</topology>
    </subcellularLocation>
</comment>
<dbReference type="InterPro" id="IPR029481">
    <property type="entry name" value="ABC_trans_N"/>
</dbReference>
<dbReference type="GO" id="GO:0005886">
    <property type="term" value="C:plasma membrane"/>
    <property type="evidence" value="ECO:0007669"/>
    <property type="project" value="UniProtKB-ARBA"/>
</dbReference>
<feature type="domain" description="ABC transporter" evidence="12">
    <location>
        <begin position="168"/>
        <end position="441"/>
    </location>
</feature>
<feature type="transmembrane region" description="Helical" evidence="11">
    <location>
        <begin position="536"/>
        <end position="557"/>
    </location>
</feature>
<evidence type="ECO:0000256" key="8">
    <source>
        <dbReference type="ARBA" id="ARBA00022989"/>
    </source>
</evidence>
<dbReference type="STRING" id="105231.A0A1Y1IDP8"/>
<keyword evidence="7" id="KW-0067">ATP-binding</keyword>
<dbReference type="GO" id="GO:0005524">
    <property type="term" value="F:ATP binding"/>
    <property type="evidence" value="ECO:0007669"/>
    <property type="project" value="UniProtKB-KW"/>
</dbReference>
<keyword evidence="6" id="KW-0547">Nucleotide-binding</keyword>
<dbReference type="OrthoDB" id="66620at2759"/>
<dbReference type="PANTHER" id="PTHR19241">
    <property type="entry name" value="ATP-BINDING CASSETTE TRANSPORTER"/>
    <property type="match status" value="1"/>
</dbReference>
<dbReference type="CDD" id="cd03233">
    <property type="entry name" value="ABCG_PDR_domain1"/>
    <property type="match status" value="1"/>
</dbReference>
<feature type="transmembrane region" description="Helical" evidence="11">
    <location>
        <begin position="1513"/>
        <end position="1536"/>
    </location>
</feature>
<dbReference type="EMBL" id="DF237310">
    <property type="protein sequence ID" value="GAQ87559.1"/>
    <property type="molecule type" value="Genomic_DNA"/>
</dbReference>
<evidence type="ECO:0000256" key="7">
    <source>
        <dbReference type="ARBA" id="ARBA00022840"/>
    </source>
</evidence>
<feature type="transmembrane region" description="Helical" evidence="11">
    <location>
        <begin position="569"/>
        <end position="593"/>
    </location>
</feature>
<dbReference type="InterPro" id="IPR034001">
    <property type="entry name" value="ABCG_PDR_1"/>
</dbReference>
<dbReference type="FunFam" id="3.40.50.300:FF:000059">
    <property type="entry name" value="ABC transporter G family member 40"/>
    <property type="match status" value="1"/>
</dbReference>
<name>A0A1Y1IDP8_KLENI</name>
<dbReference type="InterPro" id="IPR013581">
    <property type="entry name" value="PDR_assoc"/>
</dbReference>
<dbReference type="InterPro" id="IPR003439">
    <property type="entry name" value="ABC_transporter-like_ATP-bd"/>
</dbReference>
<keyword evidence="4 11" id="KW-0812">Transmembrane</keyword>
<feature type="transmembrane region" description="Helical" evidence="11">
    <location>
        <begin position="1459"/>
        <end position="1477"/>
    </location>
</feature>
<gene>
    <name evidence="13" type="ORF">KFL_003610030</name>
</gene>
<feature type="transmembrane region" description="Helical" evidence="11">
    <location>
        <begin position="1318"/>
        <end position="1334"/>
    </location>
</feature>
<feature type="region of interest" description="Disordered" evidence="10">
    <location>
        <begin position="1"/>
        <end position="46"/>
    </location>
</feature>
<accession>A0A1Y1IDP8</accession>
<evidence type="ECO:0000256" key="9">
    <source>
        <dbReference type="ARBA" id="ARBA00023136"/>
    </source>
</evidence>
<feature type="transmembrane region" description="Helical" evidence="11">
    <location>
        <begin position="1431"/>
        <end position="1452"/>
    </location>
</feature>
<reference evidence="13 14" key="1">
    <citation type="journal article" date="2014" name="Nat. Commun.">
        <title>Klebsormidium flaccidum genome reveals primary factors for plant terrestrial adaptation.</title>
        <authorList>
            <person name="Hori K."/>
            <person name="Maruyama F."/>
            <person name="Fujisawa T."/>
            <person name="Togashi T."/>
            <person name="Yamamoto N."/>
            <person name="Seo M."/>
            <person name="Sato S."/>
            <person name="Yamada T."/>
            <person name="Mori H."/>
            <person name="Tajima N."/>
            <person name="Moriyama T."/>
            <person name="Ikeuchi M."/>
            <person name="Watanabe M."/>
            <person name="Wada H."/>
            <person name="Kobayashi K."/>
            <person name="Saito M."/>
            <person name="Masuda T."/>
            <person name="Sasaki-Sekimoto Y."/>
            <person name="Mashiguchi K."/>
            <person name="Awai K."/>
            <person name="Shimojima M."/>
            <person name="Masuda S."/>
            <person name="Iwai M."/>
            <person name="Nobusawa T."/>
            <person name="Narise T."/>
            <person name="Kondo S."/>
            <person name="Saito H."/>
            <person name="Sato R."/>
            <person name="Murakawa M."/>
            <person name="Ihara Y."/>
            <person name="Oshima-Yamada Y."/>
            <person name="Ohtaka K."/>
            <person name="Satoh M."/>
            <person name="Sonobe K."/>
            <person name="Ishii M."/>
            <person name="Ohtani R."/>
            <person name="Kanamori-Sato M."/>
            <person name="Honoki R."/>
            <person name="Miyazaki D."/>
            <person name="Mochizuki H."/>
            <person name="Umetsu J."/>
            <person name="Higashi K."/>
            <person name="Shibata D."/>
            <person name="Kamiya Y."/>
            <person name="Sato N."/>
            <person name="Nakamura Y."/>
            <person name="Tabata S."/>
            <person name="Ida S."/>
            <person name="Kurokawa K."/>
            <person name="Ohta H."/>
        </authorList>
    </citation>
    <scope>NUCLEOTIDE SEQUENCE [LARGE SCALE GENOMIC DNA]</scope>
    <source>
        <strain evidence="13 14">NIES-2285</strain>
    </source>
</reference>
<dbReference type="PROSITE" id="PS50893">
    <property type="entry name" value="ABC_TRANSPORTER_2"/>
    <property type="match status" value="2"/>
</dbReference>
<evidence type="ECO:0000256" key="2">
    <source>
        <dbReference type="ARBA" id="ARBA00006012"/>
    </source>
</evidence>
<keyword evidence="3" id="KW-0813">Transport</keyword>
<keyword evidence="14" id="KW-1185">Reference proteome</keyword>
<evidence type="ECO:0000256" key="10">
    <source>
        <dbReference type="SAM" id="MobiDB-lite"/>
    </source>
</evidence>
<dbReference type="Pfam" id="PF14510">
    <property type="entry name" value="ABC_trans_N"/>
    <property type="match status" value="1"/>
</dbReference>
<organism evidence="13 14">
    <name type="scientific">Klebsormidium nitens</name>
    <name type="common">Green alga</name>
    <name type="synonym">Ulothrix nitens</name>
    <dbReference type="NCBI Taxonomy" id="105231"/>
    <lineage>
        <taxon>Eukaryota</taxon>
        <taxon>Viridiplantae</taxon>
        <taxon>Streptophyta</taxon>
        <taxon>Klebsormidiophyceae</taxon>
        <taxon>Klebsormidiales</taxon>
        <taxon>Klebsormidiaceae</taxon>
        <taxon>Klebsormidium</taxon>
    </lineage>
</organism>
<dbReference type="InterPro" id="IPR013525">
    <property type="entry name" value="ABC2_TM"/>
</dbReference>
<keyword evidence="9 11" id="KW-0472">Membrane</keyword>
<feature type="transmembrane region" description="Helical" evidence="11">
    <location>
        <begin position="684"/>
        <end position="702"/>
    </location>
</feature>
<keyword evidence="8 11" id="KW-1133">Transmembrane helix</keyword>
<dbReference type="SMART" id="SM00382">
    <property type="entry name" value="AAA"/>
    <property type="match status" value="2"/>
</dbReference>
<dbReference type="SUPFAM" id="SSF52540">
    <property type="entry name" value="P-loop containing nucleoside triphosphate hydrolases"/>
    <property type="match status" value="2"/>
</dbReference>
<dbReference type="Proteomes" id="UP000054558">
    <property type="component" value="Unassembled WGS sequence"/>
</dbReference>
<keyword evidence="5" id="KW-0677">Repeat</keyword>
<feature type="transmembrane region" description="Helical" evidence="11">
    <location>
        <begin position="1401"/>
        <end position="1425"/>
    </location>
</feature>
<proteinExistence type="inferred from homology"/>
<evidence type="ECO:0000313" key="14">
    <source>
        <dbReference type="Proteomes" id="UP000054558"/>
    </source>
</evidence>
<dbReference type="FunFam" id="3.40.50.300:FF:000179">
    <property type="entry name" value="ABC transporter G family member 34"/>
    <property type="match status" value="1"/>
</dbReference>
<dbReference type="InterPro" id="IPR027417">
    <property type="entry name" value="P-loop_NTPase"/>
</dbReference>
<dbReference type="Gene3D" id="3.40.50.300">
    <property type="entry name" value="P-loop containing nucleotide triphosphate hydrolases"/>
    <property type="match status" value="2"/>
</dbReference>
<dbReference type="InterPro" id="IPR034003">
    <property type="entry name" value="ABCG_PDR_2"/>
</dbReference>
<evidence type="ECO:0000256" key="3">
    <source>
        <dbReference type="ARBA" id="ARBA00022448"/>
    </source>
</evidence>